<evidence type="ECO:0000313" key="6">
    <source>
        <dbReference type="Proteomes" id="UP000824078"/>
    </source>
</evidence>
<comment type="subcellular location">
    <subcellularLocation>
        <location evidence="3">Cytoplasm</location>
    </subcellularLocation>
</comment>
<name>A0A9D1HX99_9ACTN</name>
<dbReference type="NCBIfam" id="NF002381">
    <property type="entry name" value="PRK01388.1"/>
    <property type="match status" value="1"/>
</dbReference>
<evidence type="ECO:0000256" key="1">
    <source>
        <dbReference type="ARBA" id="ARBA00010206"/>
    </source>
</evidence>
<dbReference type="EMBL" id="DVMQ01000007">
    <property type="protein sequence ID" value="HIU23727.1"/>
    <property type="molecule type" value="Genomic_DNA"/>
</dbReference>
<dbReference type="HAMAP" id="MF_00242">
    <property type="entry name" value="Arg_deiminase"/>
    <property type="match status" value="1"/>
</dbReference>
<organism evidence="5 6">
    <name type="scientific">Candidatus Coprovicinus avistercoris</name>
    <dbReference type="NCBI Taxonomy" id="2840754"/>
    <lineage>
        <taxon>Bacteria</taxon>
        <taxon>Bacillati</taxon>
        <taxon>Actinomycetota</taxon>
        <taxon>Coriobacteriia</taxon>
        <taxon>Coriobacteriales</taxon>
        <taxon>Coriobacteriaceae</taxon>
        <taxon>Coriobacteriaceae incertae sedis</taxon>
        <taxon>Candidatus Coprovicinus</taxon>
    </lineage>
</organism>
<comment type="pathway">
    <text evidence="3">Amino-acid degradation; L-arginine degradation via ADI pathway; carbamoyl phosphate from L-arginine: step 1/2.</text>
</comment>
<reference evidence="5" key="1">
    <citation type="submission" date="2020-10" db="EMBL/GenBank/DDBJ databases">
        <authorList>
            <person name="Gilroy R."/>
        </authorList>
    </citation>
    <scope>NUCLEOTIDE SEQUENCE</scope>
    <source>
        <strain evidence="5">ChiHjej12B11-29160</strain>
    </source>
</reference>
<dbReference type="PRINTS" id="PR01466">
    <property type="entry name" value="ARGDEIMINASE"/>
</dbReference>
<dbReference type="PANTHER" id="PTHR47271">
    <property type="entry name" value="ARGININE DEIMINASE"/>
    <property type="match status" value="1"/>
</dbReference>
<comment type="similarity">
    <text evidence="1 3">Belongs to the arginine deiminase family.</text>
</comment>
<gene>
    <name evidence="3" type="primary">arcA</name>
    <name evidence="5" type="ORF">IAD17_02230</name>
</gene>
<comment type="caution">
    <text evidence="5">The sequence shown here is derived from an EMBL/GenBank/DDBJ whole genome shotgun (WGS) entry which is preliminary data.</text>
</comment>
<evidence type="ECO:0000313" key="5">
    <source>
        <dbReference type="EMBL" id="HIU23727.1"/>
    </source>
</evidence>
<dbReference type="PANTHER" id="PTHR47271:SF2">
    <property type="entry name" value="ARGININE DEIMINASE"/>
    <property type="match status" value="1"/>
</dbReference>
<dbReference type="Pfam" id="PF02274">
    <property type="entry name" value="ADI"/>
    <property type="match status" value="1"/>
</dbReference>
<sequence length="418" mass="46440">MSKGLSVHSEIGTLRKVMLHRPGEELLNLVPDELPHFLFDDIPYLEVAQQEHDTFAQVLRDQGVEVVYLEHLVAEALDAAGSRDEFCTRWLEESGLRGKRTRAAVREFMDSIEDTEAFVCKCIAGVRANEVDLPIEAGSRLADHIRPGQGGEVSLLVDPMPNAYFTRDPFAVVGHGVCLNHMYSGVRNRETLLGQFLFRDHPHYCDTPLWYHRNSAFHMEGGDILNLSAKCLAIGISQRTQASAIDTLAQHILWERQDLSEIDSILAFNIPVSRAFMHLDTVFTQIDIDKFTIHPGIMGTLQVFELSRGSHPGSVRIVEHNDTLEHILAHALGLDSVTLVECGGGDPVAAAREQWNDGSNTLAVAPGRICVYQRNNVTNEALYKAGLDLLVVPSSELSRGRGGPRCMSMPFERDEVIQ</sequence>
<comment type="catalytic activity">
    <reaction evidence="3">
        <text>L-arginine + H2O = L-citrulline + NH4(+)</text>
        <dbReference type="Rhea" id="RHEA:19597"/>
        <dbReference type="ChEBI" id="CHEBI:15377"/>
        <dbReference type="ChEBI" id="CHEBI:28938"/>
        <dbReference type="ChEBI" id="CHEBI:32682"/>
        <dbReference type="ChEBI" id="CHEBI:57743"/>
        <dbReference type="EC" id="3.5.3.6"/>
    </reaction>
</comment>
<dbReference type="Proteomes" id="UP000824078">
    <property type="component" value="Unassembled WGS sequence"/>
</dbReference>
<reference evidence="5" key="2">
    <citation type="journal article" date="2021" name="PeerJ">
        <title>Extensive microbial diversity within the chicken gut microbiome revealed by metagenomics and culture.</title>
        <authorList>
            <person name="Gilroy R."/>
            <person name="Ravi A."/>
            <person name="Getino M."/>
            <person name="Pursley I."/>
            <person name="Horton D.L."/>
            <person name="Alikhan N.F."/>
            <person name="Baker D."/>
            <person name="Gharbi K."/>
            <person name="Hall N."/>
            <person name="Watson M."/>
            <person name="Adriaenssens E.M."/>
            <person name="Foster-Nyarko E."/>
            <person name="Jarju S."/>
            <person name="Secka A."/>
            <person name="Antonio M."/>
            <person name="Oren A."/>
            <person name="Chaudhuri R.R."/>
            <person name="La Ragione R."/>
            <person name="Hildebrand F."/>
            <person name="Pallen M.J."/>
        </authorList>
    </citation>
    <scope>NUCLEOTIDE SEQUENCE</scope>
    <source>
        <strain evidence="5">ChiHjej12B11-29160</strain>
    </source>
</reference>
<proteinExistence type="inferred from homology"/>
<protein>
    <recommendedName>
        <fullName evidence="3">Arginine deiminase</fullName>
        <shortName evidence="3">ADI</shortName>
        <ecNumber evidence="3">3.5.3.6</ecNumber>
    </recommendedName>
    <alternativeName>
        <fullName evidence="3">Arginine dihydrolase</fullName>
        <shortName evidence="3">AD</shortName>
    </alternativeName>
</protein>
<dbReference type="PIRSF" id="PIRSF006356">
    <property type="entry name" value="Arg_deiminase"/>
    <property type="match status" value="1"/>
</dbReference>
<keyword evidence="3" id="KW-0963">Cytoplasm</keyword>
<evidence type="ECO:0000256" key="4">
    <source>
        <dbReference type="PIRSR" id="PIRSR006356-1"/>
    </source>
</evidence>
<evidence type="ECO:0000256" key="3">
    <source>
        <dbReference type="HAMAP-Rule" id="MF_00242"/>
    </source>
</evidence>
<dbReference type="SUPFAM" id="SSF55909">
    <property type="entry name" value="Pentein"/>
    <property type="match status" value="1"/>
</dbReference>
<keyword evidence="3" id="KW-0056">Arginine metabolism</keyword>
<evidence type="ECO:0000256" key="2">
    <source>
        <dbReference type="ARBA" id="ARBA00022801"/>
    </source>
</evidence>
<dbReference type="GO" id="GO:0016990">
    <property type="term" value="F:arginine deiminase activity"/>
    <property type="evidence" value="ECO:0007669"/>
    <property type="project" value="UniProtKB-UniRule"/>
</dbReference>
<dbReference type="Gene3D" id="3.75.10.10">
    <property type="entry name" value="L-arginine/glycine Amidinotransferase, Chain A"/>
    <property type="match status" value="1"/>
</dbReference>
<feature type="active site" description="Amidino-cysteine intermediate" evidence="3 4">
    <location>
        <position position="406"/>
    </location>
</feature>
<dbReference type="GO" id="GO:0019546">
    <property type="term" value="P:L-arginine deiminase pathway"/>
    <property type="evidence" value="ECO:0007669"/>
    <property type="project" value="TreeGrafter"/>
</dbReference>
<dbReference type="GO" id="GO:0005737">
    <property type="term" value="C:cytoplasm"/>
    <property type="evidence" value="ECO:0007669"/>
    <property type="project" value="UniProtKB-SubCell"/>
</dbReference>
<dbReference type="Gene3D" id="1.10.3930.10">
    <property type="entry name" value="Arginine deiminase"/>
    <property type="match status" value="1"/>
</dbReference>
<keyword evidence="2 3" id="KW-0378">Hydrolase</keyword>
<accession>A0A9D1HX99</accession>
<dbReference type="EC" id="3.5.3.6" evidence="3"/>
<dbReference type="InterPro" id="IPR003876">
    <property type="entry name" value="Arg_deiminase"/>
</dbReference>
<dbReference type="AlphaFoldDB" id="A0A9D1HX99"/>